<evidence type="ECO:0000256" key="5">
    <source>
        <dbReference type="ARBA" id="ARBA00022679"/>
    </source>
</evidence>
<evidence type="ECO:0000256" key="4">
    <source>
        <dbReference type="ARBA" id="ARBA00022553"/>
    </source>
</evidence>
<evidence type="ECO:0000313" key="11">
    <source>
        <dbReference type="Proteomes" id="UP001596135"/>
    </source>
</evidence>
<dbReference type="InterPro" id="IPR003661">
    <property type="entry name" value="HisK_dim/P_dom"/>
</dbReference>
<gene>
    <name evidence="10" type="ORF">ACFPYL_10495</name>
</gene>
<dbReference type="InterPro" id="IPR003018">
    <property type="entry name" value="GAF"/>
</dbReference>
<sequence length="412" mass="44942">MRRRRTNLPPDDRMSQWGATTVTSSVQDPTYDGAQDVVRVAEIGKYQVLVQPPRADLLAIVEIAAQVAQTPMATINLITDTEQHQIATHGFDASVCTREDSMCNVVLHAGRPVVVPDASLDPRFRDNPFVTGVIGNVRFYATHQLRTPEDVVIGTLCVFDEVPRSLSDEQEHALVGLADRVVDLLELELRTRELERSNEQLAAFAGQVSHDLRNPLTAVTLSLKMMDEEVDEDADLAFLVHRAIGGADRMQSLINDLLAFARVGGELQRVPVDLAAVFADVREDLRTALDGATVEVGDLPTVTGDPVQLRAVLQNLVANAAKFVRPGEAAHIEVGGQQVGDRWRIEVCDRGPGIPADQQERVFQPLARIDEDVEGSGIGLTTCRRIVEAHGGRIGLTDSPYGGTCAWFELPA</sequence>
<dbReference type="PROSITE" id="PS50109">
    <property type="entry name" value="HIS_KIN"/>
    <property type="match status" value="1"/>
</dbReference>
<accession>A0ABW1LJF0</accession>
<dbReference type="InterPro" id="IPR036097">
    <property type="entry name" value="HisK_dim/P_sf"/>
</dbReference>
<protein>
    <recommendedName>
        <fullName evidence="8">Sensor-like histidine kinase SenX3</fullName>
        <ecNumber evidence="3">2.7.13.3</ecNumber>
    </recommendedName>
</protein>
<reference evidence="11" key="1">
    <citation type="journal article" date="2019" name="Int. J. Syst. Evol. Microbiol.">
        <title>The Global Catalogue of Microorganisms (GCM) 10K type strain sequencing project: providing services to taxonomists for standard genome sequencing and annotation.</title>
        <authorList>
            <consortium name="The Broad Institute Genomics Platform"/>
            <consortium name="The Broad Institute Genome Sequencing Center for Infectious Disease"/>
            <person name="Wu L."/>
            <person name="Ma J."/>
        </authorList>
    </citation>
    <scope>NUCLEOTIDE SEQUENCE [LARGE SCALE GENOMIC DNA]</scope>
    <source>
        <strain evidence="11">CCUG 54522</strain>
    </source>
</reference>
<keyword evidence="11" id="KW-1185">Reference proteome</keyword>
<dbReference type="SUPFAM" id="SSF47384">
    <property type="entry name" value="Homodimeric domain of signal transducing histidine kinase"/>
    <property type="match status" value="1"/>
</dbReference>
<dbReference type="Pfam" id="PF02518">
    <property type="entry name" value="HATPase_c"/>
    <property type="match status" value="1"/>
</dbReference>
<evidence type="ECO:0000313" key="10">
    <source>
        <dbReference type="EMBL" id="MFC6043506.1"/>
    </source>
</evidence>
<dbReference type="InterPro" id="IPR029016">
    <property type="entry name" value="GAF-like_dom_sf"/>
</dbReference>
<dbReference type="Gene3D" id="1.10.287.130">
    <property type="match status" value="1"/>
</dbReference>
<dbReference type="Gene3D" id="3.30.565.10">
    <property type="entry name" value="Histidine kinase-like ATPase, C-terminal domain"/>
    <property type="match status" value="1"/>
</dbReference>
<dbReference type="SMART" id="SM00387">
    <property type="entry name" value="HATPase_c"/>
    <property type="match status" value="1"/>
</dbReference>
<dbReference type="SMART" id="SM00065">
    <property type="entry name" value="GAF"/>
    <property type="match status" value="1"/>
</dbReference>
<keyword evidence="6" id="KW-0418">Kinase</keyword>
<dbReference type="RefSeq" id="WP_379153617.1">
    <property type="nucleotide sequence ID" value="NZ_JBHSRJ010000004.1"/>
</dbReference>
<keyword evidence="10" id="KW-0547">Nucleotide-binding</keyword>
<keyword evidence="10" id="KW-0067">ATP-binding</keyword>
<comment type="subcellular location">
    <subcellularLocation>
        <location evidence="2">Cell membrane</location>
    </subcellularLocation>
</comment>
<evidence type="ECO:0000259" key="9">
    <source>
        <dbReference type="PROSITE" id="PS50109"/>
    </source>
</evidence>
<dbReference type="EC" id="2.7.13.3" evidence="3"/>
<dbReference type="Proteomes" id="UP001596135">
    <property type="component" value="Unassembled WGS sequence"/>
</dbReference>
<keyword evidence="4" id="KW-0597">Phosphoprotein</keyword>
<dbReference type="InterPro" id="IPR005467">
    <property type="entry name" value="His_kinase_dom"/>
</dbReference>
<evidence type="ECO:0000256" key="2">
    <source>
        <dbReference type="ARBA" id="ARBA00004236"/>
    </source>
</evidence>
<dbReference type="InterPro" id="IPR050351">
    <property type="entry name" value="BphY/WalK/GraS-like"/>
</dbReference>
<dbReference type="InterPro" id="IPR036890">
    <property type="entry name" value="HATPase_C_sf"/>
</dbReference>
<evidence type="ECO:0000256" key="3">
    <source>
        <dbReference type="ARBA" id="ARBA00012438"/>
    </source>
</evidence>
<dbReference type="InterPro" id="IPR003594">
    <property type="entry name" value="HATPase_dom"/>
</dbReference>
<dbReference type="EMBL" id="JBHSRJ010000004">
    <property type="protein sequence ID" value="MFC6043506.1"/>
    <property type="molecule type" value="Genomic_DNA"/>
</dbReference>
<dbReference type="InterPro" id="IPR004358">
    <property type="entry name" value="Sig_transdc_His_kin-like_C"/>
</dbReference>
<organism evidence="10 11">
    <name type="scientific">Nocardioides hankookensis</name>
    <dbReference type="NCBI Taxonomy" id="443157"/>
    <lineage>
        <taxon>Bacteria</taxon>
        <taxon>Bacillati</taxon>
        <taxon>Actinomycetota</taxon>
        <taxon>Actinomycetes</taxon>
        <taxon>Propionibacteriales</taxon>
        <taxon>Nocardioidaceae</taxon>
        <taxon>Nocardioides</taxon>
    </lineage>
</organism>
<keyword evidence="7" id="KW-0902">Two-component regulatory system</keyword>
<comment type="catalytic activity">
    <reaction evidence="1">
        <text>ATP + protein L-histidine = ADP + protein N-phospho-L-histidine.</text>
        <dbReference type="EC" id="2.7.13.3"/>
    </reaction>
</comment>
<dbReference type="SUPFAM" id="SSF55781">
    <property type="entry name" value="GAF domain-like"/>
    <property type="match status" value="1"/>
</dbReference>
<evidence type="ECO:0000256" key="6">
    <source>
        <dbReference type="ARBA" id="ARBA00022777"/>
    </source>
</evidence>
<feature type="domain" description="Histidine kinase" evidence="9">
    <location>
        <begin position="207"/>
        <end position="412"/>
    </location>
</feature>
<proteinExistence type="predicted"/>
<comment type="caution">
    <text evidence="10">The sequence shown here is derived from an EMBL/GenBank/DDBJ whole genome shotgun (WGS) entry which is preliminary data.</text>
</comment>
<evidence type="ECO:0000256" key="8">
    <source>
        <dbReference type="ARBA" id="ARBA00039401"/>
    </source>
</evidence>
<dbReference type="SUPFAM" id="SSF55874">
    <property type="entry name" value="ATPase domain of HSP90 chaperone/DNA topoisomerase II/histidine kinase"/>
    <property type="match status" value="1"/>
</dbReference>
<dbReference type="Gene3D" id="3.30.450.40">
    <property type="match status" value="1"/>
</dbReference>
<dbReference type="GO" id="GO:0005524">
    <property type="term" value="F:ATP binding"/>
    <property type="evidence" value="ECO:0007669"/>
    <property type="project" value="UniProtKB-KW"/>
</dbReference>
<dbReference type="Pfam" id="PF00512">
    <property type="entry name" value="HisKA"/>
    <property type="match status" value="1"/>
</dbReference>
<dbReference type="Pfam" id="PF01590">
    <property type="entry name" value="GAF"/>
    <property type="match status" value="1"/>
</dbReference>
<evidence type="ECO:0000256" key="7">
    <source>
        <dbReference type="ARBA" id="ARBA00023012"/>
    </source>
</evidence>
<dbReference type="PANTHER" id="PTHR42878:SF15">
    <property type="entry name" value="BACTERIOPHYTOCHROME"/>
    <property type="match status" value="1"/>
</dbReference>
<dbReference type="PANTHER" id="PTHR42878">
    <property type="entry name" value="TWO-COMPONENT HISTIDINE KINASE"/>
    <property type="match status" value="1"/>
</dbReference>
<dbReference type="SMART" id="SM00388">
    <property type="entry name" value="HisKA"/>
    <property type="match status" value="1"/>
</dbReference>
<dbReference type="CDD" id="cd00082">
    <property type="entry name" value="HisKA"/>
    <property type="match status" value="1"/>
</dbReference>
<evidence type="ECO:0000256" key="1">
    <source>
        <dbReference type="ARBA" id="ARBA00000085"/>
    </source>
</evidence>
<keyword evidence="5" id="KW-0808">Transferase</keyword>
<name>A0ABW1LJF0_9ACTN</name>
<dbReference type="PRINTS" id="PR00344">
    <property type="entry name" value="BCTRLSENSOR"/>
</dbReference>